<dbReference type="SMART" id="SM00326">
    <property type="entry name" value="SH3"/>
    <property type="match status" value="1"/>
</dbReference>
<evidence type="ECO:0000259" key="5">
    <source>
        <dbReference type="PROSITE" id="PS50052"/>
    </source>
</evidence>
<dbReference type="SUPFAM" id="SSF52540">
    <property type="entry name" value="P-loop containing nucleoside triphosphate hydrolases"/>
    <property type="match status" value="1"/>
</dbReference>
<dbReference type="PANTHER" id="PTHR23122">
    <property type="entry name" value="MEMBRANE-ASSOCIATED GUANYLATE KINASE MAGUK"/>
    <property type="match status" value="1"/>
</dbReference>
<dbReference type="AlphaFoldDB" id="A0A0R3RV56"/>
<dbReference type="Pfam" id="PF00595">
    <property type="entry name" value="PDZ"/>
    <property type="match status" value="1"/>
</dbReference>
<dbReference type="PROSITE" id="PS00856">
    <property type="entry name" value="GUANYLATE_KINASE_1"/>
    <property type="match status" value="1"/>
</dbReference>
<dbReference type="STRING" id="1147741.A0A0R3RV56"/>
<dbReference type="InterPro" id="IPR036034">
    <property type="entry name" value="PDZ_sf"/>
</dbReference>
<dbReference type="SUPFAM" id="SSF50156">
    <property type="entry name" value="PDZ domain-like"/>
    <property type="match status" value="1"/>
</dbReference>
<dbReference type="InterPro" id="IPR020590">
    <property type="entry name" value="Guanylate_kinase_CS"/>
</dbReference>
<dbReference type="Proteomes" id="UP000050640">
    <property type="component" value="Unplaced"/>
</dbReference>
<keyword evidence="7" id="KW-1185">Reference proteome</keyword>
<organism evidence="7 8">
    <name type="scientific">Elaeophora elaphi</name>
    <dbReference type="NCBI Taxonomy" id="1147741"/>
    <lineage>
        <taxon>Eukaryota</taxon>
        <taxon>Metazoa</taxon>
        <taxon>Ecdysozoa</taxon>
        <taxon>Nematoda</taxon>
        <taxon>Chromadorea</taxon>
        <taxon>Rhabditida</taxon>
        <taxon>Spirurina</taxon>
        <taxon>Spiruromorpha</taxon>
        <taxon>Filarioidea</taxon>
        <taxon>Onchocercidae</taxon>
        <taxon>Elaeophora</taxon>
    </lineage>
</organism>
<proteinExistence type="inferred from homology"/>
<feature type="domain" description="SH3" evidence="4">
    <location>
        <begin position="137"/>
        <end position="209"/>
    </location>
</feature>
<feature type="domain" description="Guanylate kinase-like" evidence="5">
    <location>
        <begin position="280"/>
        <end position="462"/>
    </location>
</feature>
<dbReference type="SMART" id="SM00228">
    <property type="entry name" value="PDZ"/>
    <property type="match status" value="1"/>
</dbReference>
<dbReference type="InterPro" id="IPR001452">
    <property type="entry name" value="SH3_domain"/>
</dbReference>
<dbReference type="PROSITE" id="PS50106">
    <property type="entry name" value="PDZ"/>
    <property type="match status" value="1"/>
</dbReference>
<dbReference type="InterPro" id="IPR035601">
    <property type="entry name" value="MPP5_SH3"/>
</dbReference>
<dbReference type="SUPFAM" id="SSF50044">
    <property type="entry name" value="SH3-domain"/>
    <property type="match status" value="1"/>
</dbReference>
<evidence type="ECO:0000259" key="4">
    <source>
        <dbReference type="PROSITE" id="PS50002"/>
    </source>
</evidence>
<sequence length="494" mass="55999">MRRKLVAFQAVGPKPSTSADLSPITVDCNDSKTLPSTRIQGNLKIVKVNKCSDTYLGATIRNEGEKVIVGRVVRGGMAEKSNLLKEGDELIEANGNDLRGKNVTEVCNILRSMSGELSLVIAPIDKSNNNSQTVPPAQVRHFRALFDYDPEDDIYVPCKELALKFRRGDILHVISTTDENWWQAYREGCEMDSSLAGLIPSISFQRQMALYAREFERENQSENDKRKDFFGCTKRKNLVKGRRKKGVGELKSVDELSGESDSEILTYEEVALYLSKTGRKRPLVLCGPEGVGCLELRQRLAEFDKDKFASAIPHTTRPKKSGEVDGVHYHFVTKHSFQEDAKAGKFIEYGEFEKYLYGTSLASIQAVIDRVKICLLTLKAENLKALRKTTFMPYVVFIAPPSLQQLRRQKEILGQRGIKDEQLKLILSEGKTTEKHYGHLFDRIIVNVDLDRSLEELKEVVRKLETEPHWVPSFWPINTSNITSSTKYDEKLIY</sequence>
<dbReference type="SMART" id="SM00072">
    <property type="entry name" value="GuKc"/>
    <property type="match status" value="1"/>
</dbReference>
<feature type="domain" description="PDZ" evidence="6">
    <location>
        <begin position="45"/>
        <end position="125"/>
    </location>
</feature>
<evidence type="ECO:0000256" key="3">
    <source>
        <dbReference type="PROSITE-ProRule" id="PRU00192"/>
    </source>
</evidence>
<dbReference type="PROSITE" id="PS50052">
    <property type="entry name" value="GUANYLATE_KINASE_2"/>
    <property type="match status" value="1"/>
</dbReference>
<evidence type="ECO:0000256" key="1">
    <source>
        <dbReference type="ARBA" id="ARBA00007014"/>
    </source>
</evidence>
<dbReference type="Pfam" id="PF00625">
    <property type="entry name" value="Guanylate_kin"/>
    <property type="match status" value="1"/>
</dbReference>
<dbReference type="InterPro" id="IPR027417">
    <property type="entry name" value="P-loop_NTPase"/>
</dbReference>
<dbReference type="InterPro" id="IPR036028">
    <property type="entry name" value="SH3-like_dom_sf"/>
</dbReference>
<dbReference type="Gene3D" id="3.40.50.300">
    <property type="entry name" value="P-loop containing nucleotide triphosphate hydrolases"/>
    <property type="match status" value="1"/>
</dbReference>
<evidence type="ECO:0000313" key="7">
    <source>
        <dbReference type="Proteomes" id="UP000050640"/>
    </source>
</evidence>
<dbReference type="Pfam" id="PF07653">
    <property type="entry name" value="SH3_2"/>
    <property type="match status" value="1"/>
</dbReference>
<evidence type="ECO:0000259" key="6">
    <source>
        <dbReference type="PROSITE" id="PS50106"/>
    </source>
</evidence>
<evidence type="ECO:0000313" key="8">
    <source>
        <dbReference type="WBParaSite" id="EEL_0000595901-mRNA-1"/>
    </source>
</evidence>
<accession>A0A0R3RV56</accession>
<comment type="similarity">
    <text evidence="1">Belongs to the MAGUK family.</text>
</comment>
<dbReference type="Gene3D" id="2.30.30.40">
    <property type="entry name" value="SH3 Domains"/>
    <property type="match status" value="1"/>
</dbReference>
<dbReference type="CDD" id="cd12036">
    <property type="entry name" value="SH3_MPP5"/>
    <property type="match status" value="1"/>
</dbReference>
<dbReference type="InterPro" id="IPR001478">
    <property type="entry name" value="PDZ"/>
</dbReference>
<evidence type="ECO:0000256" key="2">
    <source>
        <dbReference type="ARBA" id="ARBA00022443"/>
    </source>
</evidence>
<dbReference type="InterPro" id="IPR008145">
    <property type="entry name" value="GK/Ca_channel_bsu"/>
</dbReference>
<dbReference type="PROSITE" id="PS50002">
    <property type="entry name" value="SH3"/>
    <property type="match status" value="1"/>
</dbReference>
<dbReference type="InterPro" id="IPR008144">
    <property type="entry name" value="Guanylate_kin-like_dom"/>
</dbReference>
<dbReference type="CDD" id="cd00071">
    <property type="entry name" value="GMPK"/>
    <property type="match status" value="1"/>
</dbReference>
<dbReference type="WBParaSite" id="EEL_0000595901-mRNA-1">
    <property type="protein sequence ID" value="EEL_0000595901-mRNA-1"/>
    <property type="gene ID" value="EEL_0000595901"/>
</dbReference>
<dbReference type="Gene3D" id="2.30.42.10">
    <property type="match status" value="1"/>
</dbReference>
<name>A0A0R3RV56_9BILA</name>
<keyword evidence="2 3" id="KW-0728">SH3 domain</keyword>
<dbReference type="InterPro" id="IPR050716">
    <property type="entry name" value="MAGUK"/>
</dbReference>
<reference evidence="8" key="1">
    <citation type="submission" date="2017-02" db="UniProtKB">
        <authorList>
            <consortium name="WormBaseParasite"/>
        </authorList>
    </citation>
    <scope>IDENTIFICATION</scope>
</reference>
<protein>
    <submittedName>
        <fullName evidence="8">MAGUK p55 subfamily member 5</fullName>
    </submittedName>
</protein>